<dbReference type="EC" id="5.6.2.4" evidence="10"/>
<comment type="catalytic activity">
    <reaction evidence="9">
        <text>Couples ATP hydrolysis with the unwinding of duplex DNA by translocating in the 3'-5' direction.</text>
        <dbReference type="EC" id="5.6.2.4"/>
    </reaction>
</comment>
<dbReference type="FunFam" id="1.10.10.160:FF:000001">
    <property type="entry name" value="ATP-dependent DNA helicase"/>
    <property type="match status" value="1"/>
</dbReference>
<dbReference type="Pfam" id="PF00580">
    <property type="entry name" value="UvrD-helicase"/>
    <property type="match status" value="1"/>
</dbReference>
<proteinExistence type="inferred from homology"/>
<comment type="caution">
    <text evidence="16">The sequence shown here is derived from an EMBL/GenBank/DDBJ whole genome shotgun (WGS) entry which is preliminary data.</text>
</comment>
<dbReference type="InterPro" id="IPR014017">
    <property type="entry name" value="DNA_helicase_UvrD-like_C"/>
</dbReference>
<feature type="binding site" evidence="13">
    <location>
        <begin position="50"/>
        <end position="57"/>
    </location>
    <ligand>
        <name>ATP</name>
        <dbReference type="ChEBI" id="CHEBI:30616"/>
    </ligand>
</feature>
<dbReference type="CDD" id="cd18807">
    <property type="entry name" value="SF1_C_UvrD"/>
    <property type="match status" value="1"/>
</dbReference>
<dbReference type="PANTHER" id="PTHR11070:SF2">
    <property type="entry name" value="ATP-DEPENDENT DNA HELICASE SRS2"/>
    <property type="match status" value="1"/>
</dbReference>
<evidence type="ECO:0000256" key="13">
    <source>
        <dbReference type="PROSITE-ProRule" id="PRU00560"/>
    </source>
</evidence>
<dbReference type="PANTHER" id="PTHR11070">
    <property type="entry name" value="UVRD / RECB / PCRA DNA HELICASE FAMILY MEMBER"/>
    <property type="match status" value="1"/>
</dbReference>
<keyword evidence="3 13" id="KW-0378">Hydrolase</keyword>
<evidence type="ECO:0000256" key="6">
    <source>
        <dbReference type="ARBA" id="ARBA00023125"/>
    </source>
</evidence>
<keyword evidence="17" id="KW-1185">Reference proteome</keyword>
<evidence type="ECO:0000313" key="17">
    <source>
        <dbReference type="Proteomes" id="UP000240418"/>
    </source>
</evidence>
<organism evidence="16 17">
    <name type="scientific">Shimia abyssi</name>
    <dbReference type="NCBI Taxonomy" id="1662395"/>
    <lineage>
        <taxon>Bacteria</taxon>
        <taxon>Pseudomonadati</taxon>
        <taxon>Pseudomonadota</taxon>
        <taxon>Alphaproteobacteria</taxon>
        <taxon>Rhodobacterales</taxon>
        <taxon>Roseobacteraceae</taxon>
    </lineage>
</organism>
<feature type="domain" description="UvrD-like helicase C-terminal" evidence="15">
    <location>
        <begin position="310"/>
        <end position="612"/>
    </location>
</feature>
<keyword evidence="7" id="KW-0413">Isomerase</keyword>
<name>A0A2P8FKT8_9RHOB</name>
<dbReference type="RefSeq" id="WP_106606998.1">
    <property type="nucleotide sequence ID" value="NZ_PYGJ01000001.1"/>
</dbReference>
<keyword evidence="4 13" id="KW-0347">Helicase</keyword>
<dbReference type="SUPFAM" id="SSF52540">
    <property type="entry name" value="P-loop containing nucleoside triphosphate hydrolases"/>
    <property type="match status" value="1"/>
</dbReference>
<dbReference type="GO" id="GO:0000725">
    <property type="term" value="P:recombinational repair"/>
    <property type="evidence" value="ECO:0007669"/>
    <property type="project" value="TreeGrafter"/>
</dbReference>
<dbReference type="Gene3D" id="1.10.10.160">
    <property type="match status" value="1"/>
</dbReference>
<dbReference type="AlphaFoldDB" id="A0A2P8FKT8"/>
<dbReference type="GO" id="GO:0005524">
    <property type="term" value="F:ATP binding"/>
    <property type="evidence" value="ECO:0007669"/>
    <property type="project" value="UniProtKB-UniRule"/>
</dbReference>
<dbReference type="InterPro" id="IPR000212">
    <property type="entry name" value="DNA_helicase_UvrD/REP"/>
</dbReference>
<evidence type="ECO:0000256" key="12">
    <source>
        <dbReference type="ARBA" id="ARBA00048988"/>
    </source>
</evidence>
<dbReference type="CDD" id="cd17932">
    <property type="entry name" value="DEXQc_UvrD"/>
    <property type="match status" value="1"/>
</dbReference>
<evidence type="ECO:0000256" key="8">
    <source>
        <dbReference type="ARBA" id="ARBA00025289"/>
    </source>
</evidence>
<evidence type="ECO:0000256" key="1">
    <source>
        <dbReference type="ARBA" id="ARBA00009922"/>
    </source>
</evidence>
<dbReference type="InterPro" id="IPR014016">
    <property type="entry name" value="UvrD-like_ATP-bd"/>
</dbReference>
<protein>
    <recommendedName>
        <fullName evidence="10">DNA 3'-5' helicase</fullName>
        <ecNumber evidence="10">5.6.2.4</ecNumber>
    </recommendedName>
    <alternativeName>
        <fullName evidence="11">DNA 3'-5' helicase II</fullName>
    </alternativeName>
</protein>
<sequence>MSSFDEFDAFEGASLSARAMAARPAPYLDELNPAQREAVEQLDGPVLMLAGAGTGKTKALTARIVHLLNTGRAQSNEILAVTFTNKAAREMKNRVGNMLGHSIEGMPWLGTFHSVCVKLLRRHAELVGLKSNFTILDTDDQLRLLKQLVQAANIDDKRWPARQLAHLIDGWKNRALTPDNLPAADHGAYNNRGGELYAQYQIRLKELNAVDFGDLLLHVVTIFQKHSDILAQYQRWFRYVLVDEYQDTNIAQYLWLRLLAGGHKNICCVGDDDQSIYGWRGAEVGNILRFEKDFPGAHVVRLEQNYRSTPHILAAASNVIKGNECRLGKTLWTDAEGGEKVRLIGHWDGEEEARWIGEEIESLQKGTRGMRAVGLDEVAILVRASHQMRAFEDRFLTIGMPYRVIGGPRFYERMEVRDAMAYFRLVVSLDDDLAFERIVNTPKRGLGNVAQQKIQTCARDNGVSLVEGARLLLEEKGLGGKGAKELAILLGGLDRWRRQGMVRQIEVPLDDDAVIDDAANARVTRFQDSPPELSHVELAQVILDESGYTAMWQNDKTPEAPGRLENLKELVKALEQFENFQGFLEHISLIMDNESDEGEQKVSIMTLHAAKGLEFPAVFLPGWEDGLFPSQRSMDESGLKGLEEERRLAYVGITRAEEICTISFAGNRLVFGQWQSQMPSRFIDELPENHVEVLTPPGLYGGGFGAASAARPVKSNLEERASRADGYNSPGWKRMQARAGQYGTSQPRESKNTIIDLEAVSSFSIGDRVFHQKFGYGTISEIEGDKLSVVFEKAGEKKVVARFVTASDDIPF</sequence>
<comment type="catalytic activity">
    <reaction evidence="12">
        <text>ATP + H2O = ADP + phosphate + H(+)</text>
        <dbReference type="Rhea" id="RHEA:13065"/>
        <dbReference type="ChEBI" id="CHEBI:15377"/>
        <dbReference type="ChEBI" id="CHEBI:15378"/>
        <dbReference type="ChEBI" id="CHEBI:30616"/>
        <dbReference type="ChEBI" id="CHEBI:43474"/>
        <dbReference type="ChEBI" id="CHEBI:456216"/>
        <dbReference type="EC" id="5.6.2.4"/>
    </reaction>
</comment>
<gene>
    <name evidence="16" type="ORF">CLV88_101767</name>
</gene>
<dbReference type="Gene3D" id="1.10.486.10">
    <property type="entry name" value="PCRA, domain 4"/>
    <property type="match status" value="2"/>
</dbReference>
<evidence type="ECO:0000256" key="10">
    <source>
        <dbReference type="ARBA" id="ARBA00034808"/>
    </source>
</evidence>
<evidence type="ECO:0000256" key="7">
    <source>
        <dbReference type="ARBA" id="ARBA00023235"/>
    </source>
</evidence>
<evidence type="ECO:0000256" key="5">
    <source>
        <dbReference type="ARBA" id="ARBA00022840"/>
    </source>
</evidence>
<evidence type="ECO:0000256" key="2">
    <source>
        <dbReference type="ARBA" id="ARBA00022741"/>
    </source>
</evidence>
<keyword evidence="5 13" id="KW-0067">ATP-binding</keyword>
<dbReference type="GO" id="GO:0005829">
    <property type="term" value="C:cytosol"/>
    <property type="evidence" value="ECO:0007669"/>
    <property type="project" value="TreeGrafter"/>
</dbReference>
<dbReference type="FunFam" id="3.40.50.300:FF:001890">
    <property type="entry name" value="DNA helicase"/>
    <property type="match status" value="1"/>
</dbReference>
<feature type="domain" description="UvrD-like helicase ATP-binding" evidence="14">
    <location>
        <begin position="29"/>
        <end position="309"/>
    </location>
</feature>
<evidence type="ECO:0000256" key="9">
    <source>
        <dbReference type="ARBA" id="ARBA00034617"/>
    </source>
</evidence>
<evidence type="ECO:0000256" key="4">
    <source>
        <dbReference type="ARBA" id="ARBA00022806"/>
    </source>
</evidence>
<reference evidence="16 17" key="1">
    <citation type="submission" date="2018-03" db="EMBL/GenBank/DDBJ databases">
        <title>Genomic Encyclopedia of Archaeal and Bacterial Type Strains, Phase II (KMG-II): from individual species to whole genera.</title>
        <authorList>
            <person name="Goeker M."/>
        </authorList>
    </citation>
    <scope>NUCLEOTIDE SEQUENCE [LARGE SCALE GENOMIC DNA]</scope>
    <source>
        <strain evidence="16 17">DSM 100673</strain>
    </source>
</reference>
<comment type="similarity">
    <text evidence="1">Belongs to the helicase family. UvrD subfamily.</text>
</comment>
<dbReference type="GO" id="GO:0033202">
    <property type="term" value="C:DNA helicase complex"/>
    <property type="evidence" value="ECO:0007669"/>
    <property type="project" value="TreeGrafter"/>
</dbReference>
<dbReference type="OrthoDB" id="9806690at2"/>
<comment type="function">
    <text evidence="8">Has both ATPase and helicase activities. Unwinds DNA duplexes with 3' to 5' polarity with respect to the bound strand and initiates unwinding most effectively when a single-stranded region is present. Involved in the post-incision events of nucleotide excision repair and methyl-directed mismatch repair.</text>
</comment>
<dbReference type="InterPro" id="IPR027417">
    <property type="entry name" value="P-loop_NTPase"/>
</dbReference>
<dbReference type="Pfam" id="PF13361">
    <property type="entry name" value="UvrD_C"/>
    <property type="match status" value="1"/>
</dbReference>
<dbReference type="GO" id="GO:0003677">
    <property type="term" value="F:DNA binding"/>
    <property type="evidence" value="ECO:0007669"/>
    <property type="project" value="UniProtKB-KW"/>
</dbReference>
<dbReference type="Pfam" id="PF21196">
    <property type="entry name" value="PcrA_UvrD_tudor"/>
    <property type="match status" value="1"/>
</dbReference>
<dbReference type="Gene3D" id="3.40.50.300">
    <property type="entry name" value="P-loop containing nucleotide triphosphate hydrolases"/>
    <property type="match status" value="3"/>
</dbReference>
<dbReference type="Proteomes" id="UP000240418">
    <property type="component" value="Unassembled WGS sequence"/>
</dbReference>
<evidence type="ECO:0000313" key="16">
    <source>
        <dbReference type="EMBL" id="PSL22340.1"/>
    </source>
</evidence>
<dbReference type="EMBL" id="PYGJ01000001">
    <property type="protein sequence ID" value="PSL22340.1"/>
    <property type="molecule type" value="Genomic_DNA"/>
</dbReference>
<dbReference type="InterPro" id="IPR013986">
    <property type="entry name" value="DExx_box_DNA_helicase_dom_sf"/>
</dbReference>
<dbReference type="GO" id="GO:0009314">
    <property type="term" value="P:response to radiation"/>
    <property type="evidence" value="ECO:0007669"/>
    <property type="project" value="UniProtKB-ARBA"/>
</dbReference>
<evidence type="ECO:0000259" key="14">
    <source>
        <dbReference type="PROSITE" id="PS51198"/>
    </source>
</evidence>
<keyword evidence="2 13" id="KW-0547">Nucleotide-binding</keyword>
<evidence type="ECO:0000256" key="11">
    <source>
        <dbReference type="ARBA" id="ARBA00034923"/>
    </source>
</evidence>
<evidence type="ECO:0000256" key="3">
    <source>
        <dbReference type="ARBA" id="ARBA00022801"/>
    </source>
</evidence>
<dbReference type="GO" id="GO:0016887">
    <property type="term" value="F:ATP hydrolysis activity"/>
    <property type="evidence" value="ECO:0007669"/>
    <property type="project" value="RHEA"/>
</dbReference>
<evidence type="ECO:0000259" key="15">
    <source>
        <dbReference type="PROSITE" id="PS51217"/>
    </source>
</evidence>
<keyword evidence="6" id="KW-0238">DNA-binding</keyword>
<dbReference type="GO" id="GO:0043138">
    <property type="term" value="F:3'-5' DNA helicase activity"/>
    <property type="evidence" value="ECO:0007669"/>
    <property type="project" value="UniProtKB-EC"/>
</dbReference>
<dbReference type="PROSITE" id="PS51217">
    <property type="entry name" value="UVRD_HELICASE_CTER"/>
    <property type="match status" value="1"/>
</dbReference>
<dbReference type="PROSITE" id="PS51198">
    <property type="entry name" value="UVRD_HELICASE_ATP_BIND"/>
    <property type="match status" value="1"/>
</dbReference>
<accession>A0A2P8FKT8</accession>